<dbReference type="SUPFAM" id="SSF52518">
    <property type="entry name" value="Thiamin diphosphate-binding fold (THDP-binding)"/>
    <property type="match status" value="1"/>
</dbReference>
<keyword evidence="4" id="KW-1185">Reference proteome</keyword>
<dbReference type="InterPro" id="IPR011766">
    <property type="entry name" value="TPP_enzyme_TPP-bd"/>
</dbReference>
<dbReference type="InterPro" id="IPR051457">
    <property type="entry name" value="2-oxoacid:Fd_oxidoreductase"/>
</dbReference>
<dbReference type="AlphaFoldDB" id="G7V9R7"/>
<accession>G7V9R7</accession>
<gene>
    <name evidence="3" type="ordered locus">Tlie_0884</name>
</gene>
<dbReference type="PANTHER" id="PTHR48084:SF3">
    <property type="entry name" value="SUBUNIT OF PYRUVATE:FLAVODOXIN OXIDOREDUCTASE"/>
    <property type="match status" value="1"/>
</dbReference>
<dbReference type="HOGENOM" id="CLU_048564_2_1_0"/>
<dbReference type="PANTHER" id="PTHR48084">
    <property type="entry name" value="2-OXOGLUTARATE OXIDOREDUCTASE SUBUNIT KORB-RELATED"/>
    <property type="match status" value="1"/>
</dbReference>
<proteinExistence type="predicted"/>
<evidence type="ECO:0000313" key="3">
    <source>
        <dbReference type="EMBL" id="AER66617.1"/>
    </source>
</evidence>
<name>G7V9R7_THELD</name>
<dbReference type="InterPro" id="IPR029061">
    <property type="entry name" value="THDP-binding"/>
</dbReference>
<dbReference type="KEGG" id="tli:Tlie_0884"/>
<sequence length="252" mass="27833">MKETKVYERPKSWKKDVHTHYCPGCGHGITHRILCEVIDELGIQEKTIGIAPVGCAALMYDYIDVDFCEAPHGRAPALATGLKRTRPDQIVFTYQGDGDLASIGTAEIVHLANRGEKVTTIFINNAIYGMTGGQMAPTTLIGQRATTCPEGRDPNLTGYPIKVCELLATLKTPAYIARVSVAQPKYIIEAKKAIKKAFEYQISGKGYSFVEVLSNCPTNWGMQPVKAFEWTVSAMMPYYPLGVFKDFDKEAE</sequence>
<dbReference type="eggNOG" id="COG1013">
    <property type="taxonomic scope" value="Bacteria"/>
</dbReference>
<evidence type="ECO:0000256" key="1">
    <source>
        <dbReference type="ARBA" id="ARBA00023002"/>
    </source>
</evidence>
<protein>
    <submittedName>
        <fullName evidence="3">Thiamine pyrophosphate TPP-binding domain-containing protein</fullName>
    </submittedName>
</protein>
<organism evidence="3 4">
    <name type="scientific">Thermovirga lienii (strain ATCC BAA-1197 / DSM 17291 / Cas60314)</name>
    <dbReference type="NCBI Taxonomy" id="580340"/>
    <lineage>
        <taxon>Bacteria</taxon>
        <taxon>Thermotogati</taxon>
        <taxon>Synergistota</taxon>
        <taxon>Synergistia</taxon>
        <taxon>Synergistales</taxon>
        <taxon>Thermovirgaceae</taxon>
        <taxon>Thermovirga</taxon>
    </lineage>
</organism>
<reference evidence="3 4" key="2">
    <citation type="journal article" date="2012" name="Stand. Genomic Sci.">
        <title>Genome sequence of the moderately thermophilic, amino-acid-degrading and sulfur-reducing bacterium Thermovirga lienii type strain (Cas60314(T)).</title>
        <authorList>
            <person name="Goker M."/>
            <person name="Saunders E."/>
            <person name="Lapidus A."/>
            <person name="Nolan M."/>
            <person name="Lucas S."/>
            <person name="Hammon N."/>
            <person name="Deshpande S."/>
            <person name="Cheng J.F."/>
            <person name="Han C."/>
            <person name="Tapia R."/>
            <person name="Goodwin L.A."/>
            <person name="Pitluck S."/>
            <person name="Liolios K."/>
            <person name="Mavromatis K."/>
            <person name="Pagani I."/>
            <person name="Ivanova N."/>
            <person name="Mikhailova N."/>
            <person name="Pati A."/>
            <person name="Chen A."/>
            <person name="Palaniappan K."/>
            <person name="Land M."/>
            <person name="Chang Y.J."/>
            <person name="Jeffries C.D."/>
            <person name="Brambilla E.M."/>
            <person name="Rohde M."/>
            <person name="Spring S."/>
            <person name="Detter J.C."/>
            <person name="Woyke T."/>
            <person name="Bristow J."/>
            <person name="Eisen J.A."/>
            <person name="Markowitz V."/>
            <person name="Hugenholtz P."/>
            <person name="Kyrpides N.C."/>
            <person name="Klenk H.P."/>
        </authorList>
    </citation>
    <scope>NUCLEOTIDE SEQUENCE [LARGE SCALE GENOMIC DNA]</scope>
    <source>
        <strain evidence="4">ATCC BAA-1197 / DSM 17291 / Cas60314</strain>
    </source>
</reference>
<dbReference type="CDD" id="cd03375">
    <property type="entry name" value="TPP_OGFOR"/>
    <property type="match status" value="1"/>
</dbReference>
<dbReference type="OrthoDB" id="9775140at2"/>
<keyword evidence="1" id="KW-0560">Oxidoreductase</keyword>
<dbReference type="STRING" id="580340.Tlie_0884"/>
<dbReference type="Proteomes" id="UP000005868">
    <property type="component" value="Chromosome"/>
</dbReference>
<dbReference type="GO" id="GO:0045333">
    <property type="term" value="P:cellular respiration"/>
    <property type="evidence" value="ECO:0007669"/>
    <property type="project" value="UniProtKB-ARBA"/>
</dbReference>
<dbReference type="EMBL" id="CP003096">
    <property type="protein sequence ID" value="AER66617.1"/>
    <property type="molecule type" value="Genomic_DNA"/>
</dbReference>
<reference evidence="4" key="1">
    <citation type="submission" date="2011-10" db="EMBL/GenBank/DDBJ databases">
        <title>The complete genome of chromosome of Thermovirga lienii DSM 17291.</title>
        <authorList>
            <consortium name="US DOE Joint Genome Institute (JGI-PGF)"/>
            <person name="Lucas S."/>
            <person name="Copeland A."/>
            <person name="Lapidus A."/>
            <person name="Glavina del Rio T."/>
            <person name="Dalin E."/>
            <person name="Tice H."/>
            <person name="Bruce D."/>
            <person name="Goodwin L."/>
            <person name="Pitluck S."/>
            <person name="Peters L."/>
            <person name="Mikhailova N."/>
            <person name="Saunders E."/>
            <person name="Kyrpides N."/>
            <person name="Mavromatis K."/>
            <person name="Ivanova N."/>
            <person name="Last F.I."/>
            <person name="Brettin T."/>
            <person name="Detter J.C."/>
            <person name="Han C."/>
            <person name="Larimer F."/>
            <person name="Land M."/>
            <person name="Hauser L."/>
            <person name="Markowitz V."/>
            <person name="Cheng J.-F."/>
            <person name="Hugenholtz P."/>
            <person name="Woyke T."/>
            <person name="Wu D."/>
            <person name="Spring S."/>
            <person name="Schroeder M."/>
            <person name="Brambilla E.-M."/>
            <person name="Klenk H.-P."/>
            <person name="Eisen J.A."/>
        </authorList>
    </citation>
    <scope>NUCLEOTIDE SEQUENCE [LARGE SCALE GENOMIC DNA]</scope>
    <source>
        <strain evidence="4">ATCC BAA-1197 / DSM 17291 / Cas60314</strain>
    </source>
</reference>
<dbReference type="GO" id="GO:0030976">
    <property type="term" value="F:thiamine pyrophosphate binding"/>
    <property type="evidence" value="ECO:0007669"/>
    <property type="project" value="InterPro"/>
</dbReference>
<dbReference type="Pfam" id="PF02775">
    <property type="entry name" value="TPP_enzyme_C"/>
    <property type="match status" value="1"/>
</dbReference>
<dbReference type="Gene3D" id="3.40.50.970">
    <property type="match status" value="1"/>
</dbReference>
<evidence type="ECO:0000313" key="4">
    <source>
        <dbReference type="Proteomes" id="UP000005868"/>
    </source>
</evidence>
<feature type="domain" description="Thiamine pyrophosphate enzyme TPP-binding" evidence="2">
    <location>
        <begin position="62"/>
        <end position="212"/>
    </location>
</feature>
<evidence type="ECO:0000259" key="2">
    <source>
        <dbReference type="Pfam" id="PF02775"/>
    </source>
</evidence>
<dbReference type="GO" id="GO:0016625">
    <property type="term" value="F:oxidoreductase activity, acting on the aldehyde or oxo group of donors, iron-sulfur protein as acceptor"/>
    <property type="evidence" value="ECO:0007669"/>
    <property type="project" value="UniProtKB-ARBA"/>
</dbReference>